<dbReference type="Proteomes" id="UP000756346">
    <property type="component" value="Unassembled WGS sequence"/>
</dbReference>
<dbReference type="PANTHER" id="PTHR24148:SF64">
    <property type="entry name" value="HETEROKARYON INCOMPATIBILITY DOMAIN-CONTAINING PROTEIN"/>
    <property type="match status" value="1"/>
</dbReference>
<dbReference type="PANTHER" id="PTHR24148">
    <property type="entry name" value="ANKYRIN REPEAT DOMAIN-CONTAINING PROTEIN 39 HOMOLOG-RELATED"/>
    <property type="match status" value="1"/>
</dbReference>
<accession>A0A9P8XSE7</accession>
<feature type="transmembrane region" description="Helical" evidence="2">
    <location>
        <begin position="405"/>
        <end position="426"/>
    </location>
</feature>
<comment type="caution">
    <text evidence="4">The sequence shown here is derived from an EMBL/GenBank/DDBJ whole genome shotgun (WGS) entry which is preliminary data.</text>
</comment>
<evidence type="ECO:0000256" key="2">
    <source>
        <dbReference type="SAM" id="Phobius"/>
    </source>
</evidence>
<sequence>MSQESGIDITSLERDTTFNKHPAYPTLPAVRYPYPGPAISRAHRQIRLLYLEGLPTTSSRDVPDGYAHLYGDLVLTDLDRSPPYIALSYVWGEHNHLDLQTIRIRRPGSADDDAGQIPITENGYQALWHIRKNARGPICIWIDAVCINQDDHIELGHQVRYMGDIYSTAQCVYVWLGRGDEGTDRAMQYLRAVGNSSERMPIAVEHGQDGPKWKAYKPVFDRKLCLSRIRNFPWTFGARFFQKSASRGEGKLLRFLLRNWVVEPDDLKRVLDNTWLSRSWTLPEFILARDSLLIYGDETIPWQEFLGCIWRGSLRRHDSQTAHWQALAQAWLSLPRDELGSDGSRSRYTMRERLRPSKTTLFLTDKKILWYFVVPLMIIGIWVGVHERFQDNIQGPDENDALWYLRVVLPPVALALITVVLVWFVLKIMYGANRGSELPLKSYGDDELFNMISTAMLNRRCTKVHDKCFSLYSVLERHGINMGIPDYDLDAQQVYVNFFARLVQENPQALALLVDAAQYSPAPDSTSSLGSSTTLNSADATTLRPSWALNLEAHDRPPWLPREFVLGAANTTKIPNAVISPRVFTDVGVLRVPAIPLGIITFRTDLTALYELHRDTAREVAKAALAELMLLLEHTQDMYKARPRLRRSKEANLRSSHFLFFRSVMMPDVWLKWNHQHHYSTAAPREHHQSSSRTEHYGGGGRRVNSTGSRSGGSSSRSRSTSSTSKGFRAKSERRLWESKSTFNQLALKYKRFFIPLLRIIRKHRKYRDKDMRKEEASRGTRDEEKSRGSPPESSMAVGPIMLVRSVDRLWKVIESKKKLLKALDEWCMSVASSQPRSFFATASGFPGTGGVDIRIGD</sequence>
<keyword evidence="2" id="KW-0472">Membrane</keyword>
<keyword evidence="5" id="KW-1185">Reference proteome</keyword>
<feature type="transmembrane region" description="Helical" evidence="2">
    <location>
        <begin position="368"/>
        <end position="385"/>
    </location>
</feature>
<dbReference type="InterPro" id="IPR052895">
    <property type="entry name" value="HetReg/Transcr_Mod"/>
</dbReference>
<dbReference type="InterPro" id="IPR010730">
    <property type="entry name" value="HET"/>
</dbReference>
<evidence type="ECO:0000313" key="5">
    <source>
        <dbReference type="Proteomes" id="UP000756346"/>
    </source>
</evidence>
<keyword evidence="2" id="KW-0812">Transmembrane</keyword>
<evidence type="ECO:0000313" key="4">
    <source>
        <dbReference type="EMBL" id="KAH7014365.1"/>
    </source>
</evidence>
<dbReference type="AlphaFoldDB" id="A0A9P8XSE7"/>
<evidence type="ECO:0000259" key="3">
    <source>
        <dbReference type="Pfam" id="PF06985"/>
    </source>
</evidence>
<gene>
    <name evidence="4" type="ORF">B0I36DRAFT_389282</name>
</gene>
<name>A0A9P8XSE7_9PEZI</name>
<feature type="compositionally biased region" description="Basic and acidic residues" evidence="1">
    <location>
        <begin position="768"/>
        <end position="788"/>
    </location>
</feature>
<proteinExistence type="predicted"/>
<reference evidence="4" key="1">
    <citation type="journal article" date="2021" name="Nat. Commun.">
        <title>Genetic determinants of endophytism in the Arabidopsis root mycobiome.</title>
        <authorList>
            <person name="Mesny F."/>
            <person name="Miyauchi S."/>
            <person name="Thiergart T."/>
            <person name="Pickel B."/>
            <person name="Atanasova L."/>
            <person name="Karlsson M."/>
            <person name="Huettel B."/>
            <person name="Barry K.W."/>
            <person name="Haridas S."/>
            <person name="Chen C."/>
            <person name="Bauer D."/>
            <person name="Andreopoulos W."/>
            <person name="Pangilinan J."/>
            <person name="LaButti K."/>
            <person name="Riley R."/>
            <person name="Lipzen A."/>
            <person name="Clum A."/>
            <person name="Drula E."/>
            <person name="Henrissat B."/>
            <person name="Kohler A."/>
            <person name="Grigoriev I.V."/>
            <person name="Martin F.M."/>
            <person name="Hacquard S."/>
        </authorList>
    </citation>
    <scope>NUCLEOTIDE SEQUENCE</scope>
    <source>
        <strain evidence="4">MPI-CAGE-CH-0230</strain>
    </source>
</reference>
<dbReference type="EMBL" id="JAGTJQ010000013">
    <property type="protein sequence ID" value="KAH7014365.1"/>
    <property type="molecule type" value="Genomic_DNA"/>
</dbReference>
<dbReference type="GeneID" id="70190856"/>
<dbReference type="Pfam" id="PF06985">
    <property type="entry name" value="HET"/>
    <property type="match status" value="1"/>
</dbReference>
<feature type="compositionally biased region" description="Basic and acidic residues" evidence="1">
    <location>
        <begin position="684"/>
        <end position="696"/>
    </location>
</feature>
<evidence type="ECO:0000256" key="1">
    <source>
        <dbReference type="SAM" id="MobiDB-lite"/>
    </source>
</evidence>
<feature type="region of interest" description="Disordered" evidence="1">
    <location>
        <begin position="768"/>
        <end position="796"/>
    </location>
</feature>
<dbReference type="RefSeq" id="XP_046005332.1">
    <property type="nucleotide sequence ID" value="XM_046161310.1"/>
</dbReference>
<feature type="compositionally biased region" description="Low complexity" evidence="1">
    <location>
        <begin position="703"/>
        <end position="725"/>
    </location>
</feature>
<feature type="region of interest" description="Disordered" evidence="1">
    <location>
        <begin position="681"/>
        <end position="731"/>
    </location>
</feature>
<feature type="domain" description="Heterokaryon incompatibility" evidence="3">
    <location>
        <begin position="84"/>
        <end position="284"/>
    </location>
</feature>
<organism evidence="4 5">
    <name type="scientific">Microdochium trichocladiopsis</name>
    <dbReference type="NCBI Taxonomy" id="1682393"/>
    <lineage>
        <taxon>Eukaryota</taxon>
        <taxon>Fungi</taxon>
        <taxon>Dikarya</taxon>
        <taxon>Ascomycota</taxon>
        <taxon>Pezizomycotina</taxon>
        <taxon>Sordariomycetes</taxon>
        <taxon>Xylariomycetidae</taxon>
        <taxon>Xylariales</taxon>
        <taxon>Microdochiaceae</taxon>
        <taxon>Microdochium</taxon>
    </lineage>
</organism>
<dbReference type="OrthoDB" id="2157530at2759"/>
<keyword evidence="2" id="KW-1133">Transmembrane helix</keyword>
<protein>
    <submittedName>
        <fullName evidence="4">Heterokaryon incompatibility protein-domain-containing protein</fullName>
    </submittedName>
</protein>